<dbReference type="NCBIfam" id="NF000584">
    <property type="entry name" value="PRK00009.1"/>
    <property type="match status" value="1"/>
</dbReference>
<evidence type="ECO:0000256" key="9">
    <source>
        <dbReference type="ARBA" id="ARBA00048995"/>
    </source>
</evidence>
<evidence type="ECO:0000256" key="4">
    <source>
        <dbReference type="ARBA" id="ARBA00012305"/>
    </source>
</evidence>
<dbReference type="PANTHER" id="PTHR30523">
    <property type="entry name" value="PHOSPHOENOLPYRUVATE CARBOXYLASE"/>
    <property type="match status" value="1"/>
</dbReference>
<keyword evidence="8 10" id="KW-0120">Carbon dioxide fixation</keyword>
<dbReference type="InterPro" id="IPR021135">
    <property type="entry name" value="PEP_COase"/>
</dbReference>
<dbReference type="Proteomes" id="UP000321085">
    <property type="component" value="Unassembled WGS sequence"/>
</dbReference>
<evidence type="ECO:0000256" key="11">
    <source>
        <dbReference type="PROSITE-ProRule" id="PRU10111"/>
    </source>
</evidence>
<dbReference type="GO" id="GO:0008964">
    <property type="term" value="F:phosphoenolpyruvate carboxylase activity"/>
    <property type="evidence" value="ECO:0007669"/>
    <property type="project" value="UniProtKB-UniRule"/>
</dbReference>
<dbReference type="InterPro" id="IPR033129">
    <property type="entry name" value="PEPCASE_His_AS"/>
</dbReference>
<dbReference type="GO" id="GO:0005829">
    <property type="term" value="C:cytosol"/>
    <property type="evidence" value="ECO:0007669"/>
    <property type="project" value="TreeGrafter"/>
</dbReference>
<evidence type="ECO:0000313" key="13">
    <source>
        <dbReference type="EMBL" id="GEO17775.1"/>
    </source>
</evidence>
<dbReference type="InterPro" id="IPR022805">
    <property type="entry name" value="PEP_COase_bac/pln-type"/>
</dbReference>
<evidence type="ECO:0000256" key="6">
    <source>
        <dbReference type="ARBA" id="ARBA00022842"/>
    </source>
</evidence>
<name>A0A512C0P9_9HYPH</name>
<dbReference type="Gene3D" id="1.20.1440.90">
    <property type="entry name" value="Phosphoenolpyruvate/pyruvate domain"/>
    <property type="match status" value="1"/>
</dbReference>
<dbReference type="GO" id="GO:0006099">
    <property type="term" value="P:tricarboxylic acid cycle"/>
    <property type="evidence" value="ECO:0007669"/>
    <property type="project" value="InterPro"/>
</dbReference>
<reference evidence="13 14" key="1">
    <citation type="submission" date="2019-07" db="EMBL/GenBank/DDBJ databases">
        <title>Whole genome shotgun sequence of Microvirga aerophila NBRC 106136.</title>
        <authorList>
            <person name="Hosoyama A."/>
            <person name="Uohara A."/>
            <person name="Ohji S."/>
            <person name="Ichikawa N."/>
        </authorList>
    </citation>
    <scope>NUCLEOTIDE SEQUENCE [LARGE SCALE GENOMIC DNA]</scope>
    <source>
        <strain evidence="13 14">NBRC 106136</strain>
    </source>
</reference>
<evidence type="ECO:0000256" key="10">
    <source>
        <dbReference type="HAMAP-Rule" id="MF_00595"/>
    </source>
</evidence>
<sequence>MSAINLDVTPAKDLPLRDDIRLLGRILGDTIREQEGAAVFEIVERIRQTSIRFHRDEDHAARQELETTLNSLSRGRTNQIIRAYSYFSHLANIAEDQHHVRRSRAHAMAGAHAMAAAAPREGTMARALKLARETGVKQADLQAFFASALVCPVLTAHPTEVRRKSTIDREMEVSQILSLRDRQHLTPDEEATTEESLRRAVLTLWQTSILRRNRLKVIDEVVNGLSYYDYTFFQQLPRFYASLEDQLADMDPVWGTLELPSFLRMGSWIGGDRDGNPFVTADVLRQALRLQSRHVLGFYLEEIHCLGSELSLNGRYVSISEQVQALASTSPDLSPHRQDEPYRRAISGIYARLAATAAALGHGEVARHAVGEAPAYASVEELSGDLAVLHRSLMSNGSASLSRGRLRKLRRAVDVFGFHLASIDLRQNSDVHERVVAELFEKANPGTGYDTLPEDGRVALLLEELRSPRPLTSAYLDYSPETASELAIVHEAAESHRRYGRIAVPNYVISKASDPSDILEVALLLKEAGLLRPRDGEMNVNIIPLFETIADLRNCSRVMDQLFGLPDYMRLLRSRGQAQEVMLGYSDSNKDGGFLTSGWELYKAEIELIEVFKRHGVSLRLFHGRGGSVGRGGGPSYQAILAQPGGAVQGAIRVTEQGEVIAGKYSNAELGRRNLEILAAATLEASLLHSGQSAPREEYLEAMEELSNSAYRAYRDLVYETDGFERYFWESTVIGEIANLNIGSRPASRTNSRRIEDLRAIPWVFGWAQCRLMLPGWYGFGSAVNAYIKAHPETGIALLREMYRAWPFFEALLSNMDMVLAKSNIAIASRYARLVEDQDLRDAIFPRIRREWEDSIRQLLTITEQQSLLDRNPLLARSIRNRFPYLDPLNHLQIELLKRHRAGDRDEQVVEGIHLSINGIAAGLRNSG</sequence>
<evidence type="ECO:0000256" key="5">
    <source>
        <dbReference type="ARBA" id="ARBA00022419"/>
    </source>
</evidence>
<keyword evidence="14" id="KW-1185">Reference proteome</keyword>
<accession>A0A512C0P9</accession>
<gene>
    <name evidence="10 13" type="primary">ppc</name>
    <name evidence="13" type="ORF">MAE02_54710</name>
</gene>
<comment type="subunit">
    <text evidence="10">Homotetramer.</text>
</comment>
<organism evidence="13 14">
    <name type="scientific">Microvirga aerophila</name>
    <dbReference type="NCBI Taxonomy" id="670291"/>
    <lineage>
        <taxon>Bacteria</taxon>
        <taxon>Pseudomonadati</taxon>
        <taxon>Pseudomonadota</taxon>
        <taxon>Alphaproteobacteria</taxon>
        <taxon>Hyphomicrobiales</taxon>
        <taxon>Methylobacteriaceae</taxon>
        <taxon>Microvirga</taxon>
    </lineage>
</organism>
<feature type="active site" evidence="10 11">
    <location>
        <position position="157"/>
    </location>
</feature>
<dbReference type="EMBL" id="BJYU01000124">
    <property type="protein sequence ID" value="GEO17775.1"/>
    <property type="molecule type" value="Genomic_DNA"/>
</dbReference>
<evidence type="ECO:0000313" key="14">
    <source>
        <dbReference type="Proteomes" id="UP000321085"/>
    </source>
</evidence>
<dbReference type="PANTHER" id="PTHR30523:SF6">
    <property type="entry name" value="PHOSPHOENOLPYRUVATE CARBOXYLASE"/>
    <property type="match status" value="1"/>
</dbReference>
<dbReference type="PROSITE" id="PS00393">
    <property type="entry name" value="PEPCASE_2"/>
    <property type="match status" value="1"/>
</dbReference>
<dbReference type="GO" id="GO:0006107">
    <property type="term" value="P:oxaloacetate metabolic process"/>
    <property type="evidence" value="ECO:0007669"/>
    <property type="project" value="UniProtKB-UniRule"/>
</dbReference>
<comment type="function">
    <text evidence="2 10">Forms oxaloacetate, a four-carbon dicarboxylic acid source for the tricarboxylic acid cycle.</text>
</comment>
<dbReference type="EC" id="4.1.1.31" evidence="4 10"/>
<evidence type="ECO:0000256" key="8">
    <source>
        <dbReference type="ARBA" id="ARBA00023300"/>
    </source>
</evidence>
<comment type="catalytic activity">
    <reaction evidence="9 10">
        <text>oxaloacetate + phosphate = phosphoenolpyruvate + hydrogencarbonate</text>
        <dbReference type="Rhea" id="RHEA:28370"/>
        <dbReference type="ChEBI" id="CHEBI:16452"/>
        <dbReference type="ChEBI" id="CHEBI:17544"/>
        <dbReference type="ChEBI" id="CHEBI:43474"/>
        <dbReference type="ChEBI" id="CHEBI:58702"/>
        <dbReference type="EC" id="4.1.1.31"/>
    </reaction>
</comment>
<dbReference type="AlphaFoldDB" id="A0A512C0P9"/>
<dbReference type="PROSITE" id="PS00781">
    <property type="entry name" value="PEPCASE_1"/>
    <property type="match status" value="1"/>
</dbReference>
<feature type="active site" evidence="10 12">
    <location>
        <position position="590"/>
    </location>
</feature>
<evidence type="ECO:0000256" key="1">
    <source>
        <dbReference type="ARBA" id="ARBA00001946"/>
    </source>
</evidence>
<comment type="cofactor">
    <cofactor evidence="1 10">
        <name>Mg(2+)</name>
        <dbReference type="ChEBI" id="CHEBI:18420"/>
    </cofactor>
</comment>
<keyword evidence="13" id="KW-0670">Pyruvate</keyword>
<dbReference type="RefSeq" id="WP_174800003.1">
    <property type="nucleotide sequence ID" value="NZ_BJYU01000124.1"/>
</dbReference>
<dbReference type="SUPFAM" id="SSF51621">
    <property type="entry name" value="Phosphoenolpyruvate/pyruvate domain"/>
    <property type="match status" value="1"/>
</dbReference>
<dbReference type="Pfam" id="PF00311">
    <property type="entry name" value="PEPcase"/>
    <property type="match status" value="1"/>
</dbReference>
<dbReference type="InterPro" id="IPR018129">
    <property type="entry name" value="PEP_COase_Lys_AS"/>
</dbReference>
<comment type="caution">
    <text evidence="13">The sequence shown here is derived from an EMBL/GenBank/DDBJ whole genome shotgun (WGS) entry which is preliminary data.</text>
</comment>
<dbReference type="InterPro" id="IPR015813">
    <property type="entry name" value="Pyrv/PenolPyrv_kinase-like_dom"/>
</dbReference>
<evidence type="ECO:0000256" key="7">
    <source>
        <dbReference type="ARBA" id="ARBA00023239"/>
    </source>
</evidence>
<dbReference type="GO" id="GO:0000287">
    <property type="term" value="F:magnesium ion binding"/>
    <property type="evidence" value="ECO:0007669"/>
    <property type="project" value="UniProtKB-UniRule"/>
</dbReference>
<keyword evidence="6 10" id="KW-0460">Magnesium</keyword>
<proteinExistence type="inferred from homology"/>
<evidence type="ECO:0000256" key="3">
    <source>
        <dbReference type="ARBA" id="ARBA00008346"/>
    </source>
</evidence>
<dbReference type="HAMAP" id="MF_00595">
    <property type="entry name" value="PEPcase_type1"/>
    <property type="match status" value="1"/>
</dbReference>
<dbReference type="GO" id="GO:0015977">
    <property type="term" value="P:carbon fixation"/>
    <property type="evidence" value="ECO:0007669"/>
    <property type="project" value="UniProtKB-UniRule"/>
</dbReference>
<evidence type="ECO:0000256" key="12">
    <source>
        <dbReference type="PROSITE-ProRule" id="PRU10112"/>
    </source>
</evidence>
<keyword evidence="7 10" id="KW-0456">Lyase</keyword>
<protein>
    <recommendedName>
        <fullName evidence="5 10">Phosphoenolpyruvate carboxylase</fullName>
        <shortName evidence="10">PEPC</shortName>
        <shortName evidence="10">PEPCase</shortName>
        <ecNumber evidence="4 10">4.1.1.31</ecNumber>
    </recommendedName>
</protein>
<comment type="similarity">
    <text evidence="3 10">Belongs to the PEPCase type 1 family.</text>
</comment>
<dbReference type="PRINTS" id="PR00150">
    <property type="entry name" value="PEPCARBXLASE"/>
</dbReference>
<evidence type="ECO:0000256" key="2">
    <source>
        <dbReference type="ARBA" id="ARBA00003670"/>
    </source>
</evidence>